<feature type="transmembrane region" description="Helical" evidence="5">
    <location>
        <begin position="290"/>
        <end position="309"/>
    </location>
</feature>
<feature type="transmembrane region" description="Helical" evidence="5">
    <location>
        <begin position="377"/>
        <end position="399"/>
    </location>
</feature>
<gene>
    <name evidence="6" type="ORF">ASPCAL05093</name>
</gene>
<sequence length="507" mass="56478">MHAHWVRDSLLGHTVRLFDKPSWLTYPEENSYGGEAIDENPVPFHDDTGIRVDWYSADDKENPHNWPQGRKAFVLGVIGAYSFVVYMAAAIYTPSEGDFAEEFEVGEAEASLGLSLYVLGYGAGPMFFSPLSEIPRIGRNLPYVMSFVLYCAVSIPTALAPSAISFHFLRFLQGFFGSPCLATGGASIADMYSSRCYLTQWQPGCFLGWRFSMWEILIASAPVLILLLLLPETSSATILHRRARRLARRDKAGTRKYWTKADVLQGDTSFSVVVRESLLIPSRITLLDPAILFLNCYTSLTYGIFYSFFEAFPIVYQDIYGFNLGEMGLAFLAIVVGSIISFAIYNLYYIHHRRNAPSTAQNQDQENSTPASDHEKVLVPALYACIGPPLALLLFGWASRPTIHWIVPTIGIAIYPACVFILMQCVFLYVPACYPHYAASVFAATDFTRSAFACGAVMFSRPLYVHLGVGVGCSILAGLTVVCAVGVHWLYRFGEALRRRSRFEEKV</sequence>
<dbReference type="GO" id="GO:0005886">
    <property type="term" value="C:plasma membrane"/>
    <property type="evidence" value="ECO:0007669"/>
    <property type="project" value="TreeGrafter"/>
</dbReference>
<dbReference type="Pfam" id="PF07690">
    <property type="entry name" value="MFS_1"/>
    <property type="match status" value="2"/>
</dbReference>
<evidence type="ECO:0000313" key="7">
    <source>
        <dbReference type="Proteomes" id="UP000054771"/>
    </source>
</evidence>
<evidence type="ECO:0000256" key="2">
    <source>
        <dbReference type="ARBA" id="ARBA00022692"/>
    </source>
</evidence>
<feature type="transmembrane region" description="Helical" evidence="5">
    <location>
        <begin position="216"/>
        <end position="239"/>
    </location>
</feature>
<evidence type="ECO:0008006" key="8">
    <source>
        <dbReference type="Google" id="ProtNLM"/>
    </source>
</evidence>
<feature type="transmembrane region" description="Helical" evidence="5">
    <location>
        <begin position="143"/>
        <end position="169"/>
    </location>
</feature>
<dbReference type="PANTHER" id="PTHR23502">
    <property type="entry name" value="MAJOR FACILITATOR SUPERFAMILY"/>
    <property type="match status" value="1"/>
</dbReference>
<evidence type="ECO:0000256" key="4">
    <source>
        <dbReference type="ARBA" id="ARBA00023136"/>
    </source>
</evidence>
<feature type="transmembrane region" description="Helical" evidence="5">
    <location>
        <begin position="112"/>
        <end position="131"/>
    </location>
</feature>
<organism evidence="6 7">
    <name type="scientific">Aspergillus calidoustus</name>
    <dbReference type="NCBI Taxonomy" id="454130"/>
    <lineage>
        <taxon>Eukaryota</taxon>
        <taxon>Fungi</taxon>
        <taxon>Dikarya</taxon>
        <taxon>Ascomycota</taxon>
        <taxon>Pezizomycotina</taxon>
        <taxon>Eurotiomycetes</taxon>
        <taxon>Eurotiomycetidae</taxon>
        <taxon>Eurotiales</taxon>
        <taxon>Aspergillaceae</taxon>
        <taxon>Aspergillus</taxon>
        <taxon>Aspergillus subgen. Nidulantes</taxon>
    </lineage>
</organism>
<evidence type="ECO:0000256" key="3">
    <source>
        <dbReference type="ARBA" id="ARBA00022989"/>
    </source>
</evidence>
<dbReference type="OrthoDB" id="3357846at2759"/>
<evidence type="ECO:0000313" key="6">
    <source>
        <dbReference type="EMBL" id="CEL03957.1"/>
    </source>
</evidence>
<comment type="subcellular location">
    <subcellularLocation>
        <location evidence="1">Membrane</location>
        <topology evidence="1">Multi-pass membrane protein</topology>
    </subcellularLocation>
</comment>
<dbReference type="PANTHER" id="PTHR23502:SF23">
    <property type="entry name" value="FLUCONAZOLE RESISTANCE PROTEIN 1"/>
    <property type="match status" value="1"/>
</dbReference>
<feature type="transmembrane region" description="Helical" evidence="5">
    <location>
        <begin position="329"/>
        <end position="348"/>
    </location>
</feature>
<protein>
    <recommendedName>
        <fullName evidence="8">Major facilitator superfamily (MFS) profile domain-containing protein</fullName>
    </recommendedName>
</protein>
<dbReference type="EMBL" id="CDMC01000004">
    <property type="protein sequence ID" value="CEL03957.1"/>
    <property type="molecule type" value="Genomic_DNA"/>
</dbReference>
<name>A0A0U4Z2P5_ASPCI</name>
<dbReference type="GO" id="GO:0015244">
    <property type="term" value="F:fluconazole transmembrane transporter activity"/>
    <property type="evidence" value="ECO:0007669"/>
    <property type="project" value="TreeGrafter"/>
</dbReference>
<feature type="transmembrane region" description="Helical" evidence="5">
    <location>
        <begin position="405"/>
        <end position="430"/>
    </location>
</feature>
<feature type="transmembrane region" description="Helical" evidence="5">
    <location>
        <begin position="465"/>
        <end position="491"/>
    </location>
</feature>
<accession>A0A0U4Z2P5</accession>
<dbReference type="AlphaFoldDB" id="A0A0U4Z2P5"/>
<dbReference type="Proteomes" id="UP000054771">
    <property type="component" value="Unassembled WGS sequence"/>
</dbReference>
<keyword evidence="7" id="KW-1185">Reference proteome</keyword>
<evidence type="ECO:0000256" key="1">
    <source>
        <dbReference type="ARBA" id="ARBA00004141"/>
    </source>
</evidence>
<reference evidence="7" key="1">
    <citation type="journal article" date="2016" name="Genome Announc.">
        <title>Draft genome sequences of fungus Aspergillus calidoustus.</title>
        <authorList>
            <person name="Horn F."/>
            <person name="Linde J."/>
            <person name="Mattern D.J."/>
            <person name="Walther G."/>
            <person name="Guthke R."/>
            <person name="Scherlach K."/>
            <person name="Martin K."/>
            <person name="Brakhage A.A."/>
            <person name="Petzke L."/>
            <person name="Valiante V."/>
        </authorList>
    </citation>
    <scope>NUCLEOTIDE SEQUENCE [LARGE SCALE GENOMIC DNA]</scope>
    <source>
        <strain evidence="7">SF006504</strain>
    </source>
</reference>
<dbReference type="InterPro" id="IPR011701">
    <property type="entry name" value="MFS"/>
</dbReference>
<feature type="transmembrane region" description="Helical" evidence="5">
    <location>
        <begin position="437"/>
        <end position="459"/>
    </location>
</feature>
<dbReference type="GO" id="GO:1990961">
    <property type="term" value="P:xenobiotic detoxification by transmembrane export across the plasma membrane"/>
    <property type="evidence" value="ECO:0007669"/>
    <property type="project" value="TreeGrafter"/>
</dbReference>
<keyword evidence="2 5" id="KW-0812">Transmembrane</keyword>
<dbReference type="Gene3D" id="1.20.1250.20">
    <property type="entry name" value="MFS general substrate transporter like domains"/>
    <property type="match status" value="1"/>
</dbReference>
<evidence type="ECO:0000256" key="5">
    <source>
        <dbReference type="SAM" id="Phobius"/>
    </source>
</evidence>
<dbReference type="STRING" id="454130.A0A0U4Z2P5"/>
<feature type="transmembrane region" description="Helical" evidence="5">
    <location>
        <begin position="72"/>
        <end position="92"/>
    </location>
</feature>
<dbReference type="InterPro" id="IPR036259">
    <property type="entry name" value="MFS_trans_sf"/>
</dbReference>
<proteinExistence type="predicted"/>
<dbReference type="SUPFAM" id="SSF103473">
    <property type="entry name" value="MFS general substrate transporter"/>
    <property type="match status" value="1"/>
</dbReference>
<keyword evidence="3 5" id="KW-1133">Transmembrane helix</keyword>
<keyword evidence="4 5" id="KW-0472">Membrane</keyword>
<dbReference type="OMA" id="LYIPACY"/>